<evidence type="ECO:0000313" key="2">
    <source>
        <dbReference type="Proteomes" id="UP000595437"/>
    </source>
</evidence>
<organism evidence="1 2">
    <name type="scientific">Caligus rogercresseyi</name>
    <name type="common">Sea louse</name>
    <dbReference type="NCBI Taxonomy" id="217165"/>
    <lineage>
        <taxon>Eukaryota</taxon>
        <taxon>Metazoa</taxon>
        <taxon>Ecdysozoa</taxon>
        <taxon>Arthropoda</taxon>
        <taxon>Crustacea</taxon>
        <taxon>Multicrustacea</taxon>
        <taxon>Hexanauplia</taxon>
        <taxon>Copepoda</taxon>
        <taxon>Siphonostomatoida</taxon>
        <taxon>Caligidae</taxon>
        <taxon>Caligus</taxon>
    </lineage>
</organism>
<reference evidence="2" key="1">
    <citation type="submission" date="2021-01" db="EMBL/GenBank/DDBJ databases">
        <title>Caligus Genome Assembly.</title>
        <authorList>
            <person name="Gallardo-Escarate C."/>
        </authorList>
    </citation>
    <scope>NUCLEOTIDE SEQUENCE [LARGE SCALE GENOMIC DNA]</scope>
</reference>
<dbReference type="OrthoDB" id="10027872at2759"/>
<dbReference type="Proteomes" id="UP000595437">
    <property type="component" value="Chromosome 14"/>
</dbReference>
<dbReference type="EMBL" id="CP045903">
    <property type="protein sequence ID" value="QQP38972.1"/>
    <property type="molecule type" value="Genomic_DNA"/>
</dbReference>
<dbReference type="PROSITE" id="PS51257">
    <property type="entry name" value="PROKAR_LIPOPROTEIN"/>
    <property type="match status" value="1"/>
</dbReference>
<sequence length="58" mass="6537">MVLRDSGLYCVASCSCSWRLSWFQTLAEPHVVQTLSSSYALVLGGYGGTTRMCWRWKS</sequence>
<evidence type="ECO:0000313" key="1">
    <source>
        <dbReference type="EMBL" id="QQP38972.1"/>
    </source>
</evidence>
<accession>A0A7T8GW98</accession>
<proteinExistence type="predicted"/>
<dbReference type="AlphaFoldDB" id="A0A7T8GW98"/>
<name>A0A7T8GW98_CALRO</name>
<keyword evidence="2" id="KW-1185">Reference proteome</keyword>
<gene>
    <name evidence="1" type="ORF">FKW44_019704</name>
</gene>
<protein>
    <submittedName>
        <fullName evidence="1">Uncharacterized protein</fullName>
    </submittedName>
</protein>